<dbReference type="InterPro" id="IPR001173">
    <property type="entry name" value="Glyco_trans_2-like"/>
</dbReference>
<dbReference type="PANTHER" id="PTHR43179:SF7">
    <property type="entry name" value="RHAMNOSYLTRANSFERASE WBBL"/>
    <property type="match status" value="1"/>
</dbReference>
<dbReference type="Proteomes" id="UP000252174">
    <property type="component" value="Unassembled WGS sequence"/>
</dbReference>
<dbReference type="GO" id="GO:0016757">
    <property type="term" value="F:glycosyltransferase activity"/>
    <property type="evidence" value="ECO:0007669"/>
    <property type="project" value="UniProtKB-KW"/>
</dbReference>
<name>A0A369AJ24_9BURK</name>
<dbReference type="SUPFAM" id="SSF53448">
    <property type="entry name" value="Nucleotide-diphospho-sugar transferases"/>
    <property type="match status" value="2"/>
</dbReference>
<evidence type="ECO:0000313" key="2">
    <source>
        <dbReference type="EMBL" id="RCX09372.1"/>
    </source>
</evidence>
<dbReference type="PANTHER" id="PTHR43179">
    <property type="entry name" value="RHAMNOSYLTRANSFERASE WBBL"/>
    <property type="match status" value="1"/>
</dbReference>
<comment type="caution">
    <text evidence="2">The sequence shown here is derived from an EMBL/GenBank/DDBJ whole genome shotgun (WGS) entry which is preliminary data.</text>
</comment>
<keyword evidence="2" id="KW-0808">Transferase</keyword>
<dbReference type="CDD" id="cd04184">
    <property type="entry name" value="GT2_RfbC_Mx_like"/>
    <property type="match status" value="1"/>
</dbReference>
<organism evidence="2 3">
    <name type="scientific">Extensimonas vulgaris</name>
    <dbReference type="NCBI Taxonomy" id="1031594"/>
    <lineage>
        <taxon>Bacteria</taxon>
        <taxon>Pseudomonadati</taxon>
        <taxon>Pseudomonadota</taxon>
        <taxon>Betaproteobacteria</taxon>
        <taxon>Burkholderiales</taxon>
        <taxon>Comamonadaceae</taxon>
        <taxon>Extensimonas</taxon>
    </lineage>
</organism>
<dbReference type="Pfam" id="PF00535">
    <property type="entry name" value="Glycos_transf_2"/>
    <property type="match status" value="2"/>
</dbReference>
<feature type="domain" description="Glycosyltransferase 2-like" evidence="1">
    <location>
        <begin position="67"/>
        <end position="178"/>
    </location>
</feature>
<dbReference type="CDD" id="cd04186">
    <property type="entry name" value="GT_2_like_c"/>
    <property type="match status" value="1"/>
</dbReference>
<dbReference type="InterPro" id="IPR029044">
    <property type="entry name" value="Nucleotide-diphossugar_trans"/>
</dbReference>
<dbReference type="Gene3D" id="3.90.550.10">
    <property type="entry name" value="Spore Coat Polysaccharide Biosynthesis Protein SpsA, Chain A"/>
    <property type="match status" value="2"/>
</dbReference>
<reference evidence="2 3" key="1">
    <citation type="submission" date="2018-07" db="EMBL/GenBank/DDBJ databases">
        <title>Genomic Encyclopedia of Type Strains, Phase IV (KMG-IV): sequencing the most valuable type-strain genomes for metagenomic binning, comparative biology and taxonomic classification.</title>
        <authorList>
            <person name="Goeker M."/>
        </authorList>
    </citation>
    <scope>NUCLEOTIDE SEQUENCE [LARGE SCALE GENOMIC DNA]</scope>
    <source>
        <strain evidence="2 3">DSM 100911</strain>
    </source>
</reference>
<proteinExistence type="predicted"/>
<accession>A0A369AJ24</accession>
<evidence type="ECO:0000313" key="3">
    <source>
        <dbReference type="Proteomes" id="UP000252174"/>
    </source>
</evidence>
<keyword evidence="3" id="KW-1185">Reference proteome</keyword>
<dbReference type="EMBL" id="QPJU01000005">
    <property type="protein sequence ID" value="RCX09372.1"/>
    <property type="molecule type" value="Genomic_DNA"/>
</dbReference>
<gene>
    <name evidence="2" type="ORF">DFR45_1051</name>
</gene>
<evidence type="ECO:0000259" key="1">
    <source>
        <dbReference type="Pfam" id="PF00535"/>
    </source>
</evidence>
<feature type="domain" description="Glycosyltransferase 2-like" evidence="1">
    <location>
        <begin position="321"/>
        <end position="441"/>
    </location>
</feature>
<sequence>MARAVQICRKEGLLHAVSQRALPPPAEAGQSIGTGSVLHGGYTYIEPAAPADLNVQLEKMAIKPMFSIVVPAYNTPPALLTAAIESVKKQWYPYWELILVNDASPARETRAALERVDDKRIKILHLGKNAGISGATNVGLDAASGDYIVFMDHDDEITPDCLYELAACINREDPDFIYSDEDKLTETGEFTEPHFKPDWSPDTMMSTMFTCHVSCVRRSVQKAVGGLRSEVDGCQDWDFVLRLVEHTSRISHIPKVLYHWRMIPGSTAIDIAAKSYILESSKKVREDALARRGLAGRVEPVAQVPGYFRVAYALRGTPLISIIIPTRDNEKILRQCIDSIFTRTQYENFEIILLDNGSKDSATLAYLETLQAHEKIMVVRHDAPFNYSELNNIGARHARGELLLFLNDDTEVLQADWLERLGGYAQLPHVGAVGAKLLYAGGKQVQHAGLVNLETGPAHAMLRINVDAPGYFMRNLLEYNWLAVTGACLMVERAKFMQVDGFAESLPVAYNDVDFGMRLHAAGFYNVVVPAVHLIHHESVSRGSDHMDPEKLSRLKREMRALYARNPRYFQYDPFFNINFHPNGINFDIPACRVN</sequence>
<dbReference type="AlphaFoldDB" id="A0A369AJ24"/>
<protein>
    <submittedName>
        <fullName evidence="2">GT2 family glycosyltransferase</fullName>
    </submittedName>
</protein>